<protein>
    <recommendedName>
        <fullName evidence="1">SGNH domain-containing protein</fullName>
    </recommendedName>
</protein>
<dbReference type="Pfam" id="PF19040">
    <property type="entry name" value="SGNH"/>
    <property type="match status" value="1"/>
</dbReference>
<organism evidence="2 3">
    <name type="scientific">Candidatus Gallionella acididurans</name>
    <dbReference type="NCBI Taxonomy" id="1796491"/>
    <lineage>
        <taxon>Bacteria</taxon>
        <taxon>Pseudomonadati</taxon>
        <taxon>Pseudomonadota</taxon>
        <taxon>Betaproteobacteria</taxon>
        <taxon>Nitrosomonadales</taxon>
        <taxon>Gallionellaceae</taxon>
        <taxon>Gallionella</taxon>
    </lineage>
</organism>
<dbReference type="SUPFAM" id="SSF52266">
    <property type="entry name" value="SGNH hydrolase"/>
    <property type="match status" value="1"/>
</dbReference>
<dbReference type="AlphaFoldDB" id="A0A139BP21"/>
<feature type="domain" description="SGNH" evidence="1">
    <location>
        <begin position="30"/>
        <end position="239"/>
    </location>
</feature>
<evidence type="ECO:0000313" key="3">
    <source>
        <dbReference type="Proteomes" id="UP000070578"/>
    </source>
</evidence>
<dbReference type="Gene3D" id="3.40.50.1110">
    <property type="entry name" value="SGNH hydrolase"/>
    <property type="match status" value="1"/>
</dbReference>
<dbReference type="InterPro" id="IPR036514">
    <property type="entry name" value="SGNH_hydro_sf"/>
</dbReference>
<feature type="non-terminal residue" evidence="2">
    <location>
        <position position="1"/>
    </location>
</feature>
<reference evidence="2 3" key="2">
    <citation type="submission" date="2016-03" db="EMBL/GenBank/DDBJ databases">
        <title>New uncultured bacterium of the family Gallionellaceae from acid mine drainage: description and reconstruction of genome based on metagenomic analysis of microbial community.</title>
        <authorList>
            <person name="Kadnikov V."/>
            <person name="Ivasenko D."/>
            <person name="Beletsky A."/>
            <person name="Mardanov A."/>
            <person name="Danilova E."/>
            <person name="Pimenov N."/>
            <person name="Karnachuk O."/>
            <person name="Ravin N."/>
        </authorList>
    </citation>
    <scope>NUCLEOTIDE SEQUENCE [LARGE SCALE GENOMIC DNA]</scope>
    <source>
        <strain evidence="2">ShG14-8</strain>
    </source>
</reference>
<dbReference type="InterPro" id="IPR043968">
    <property type="entry name" value="SGNH"/>
</dbReference>
<accession>A0A139BP21</accession>
<evidence type="ECO:0000313" key="2">
    <source>
        <dbReference type="EMBL" id="KXS30435.1"/>
    </source>
</evidence>
<dbReference type="Proteomes" id="UP000070578">
    <property type="component" value="Unassembled WGS sequence"/>
</dbReference>
<sequence length="261" mass="29565">ELTGLKPDISSEWRTKKCFLVAKGNQFFADECMDTKRPLIFLWGDSQAAALYPGFKEFQSKYLYGIAQYTAAACKPFVGEIAVGDKSCAKFNQSILSTIKKTKPEIVLLHGLWSDANDITQLKITIGVLKSFGIKNIVLIGPDPIWNDELPRIFFTYYRKEHKRPPLRMTENNANAAHAFDMTLREFSRSEDVKYISSLDILCNQDGCLTRPDVNSEDIMSMDQRHLSPQGAIYLARFILMDLIKSDQPANDSSHRAIITQ</sequence>
<gene>
    <name evidence="2" type="ORF">AWT59_3441</name>
</gene>
<proteinExistence type="predicted"/>
<name>A0A139BP21_9PROT</name>
<evidence type="ECO:0000259" key="1">
    <source>
        <dbReference type="Pfam" id="PF19040"/>
    </source>
</evidence>
<comment type="caution">
    <text evidence="2">The sequence shown here is derived from an EMBL/GenBank/DDBJ whole genome shotgun (WGS) entry which is preliminary data.</text>
</comment>
<dbReference type="EMBL" id="LSLI01000260">
    <property type="protein sequence ID" value="KXS30435.1"/>
    <property type="molecule type" value="Genomic_DNA"/>
</dbReference>
<dbReference type="GO" id="GO:0016788">
    <property type="term" value="F:hydrolase activity, acting on ester bonds"/>
    <property type="evidence" value="ECO:0007669"/>
    <property type="project" value="UniProtKB-ARBA"/>
</dbReference>
<reference evidence="2 3" key="1">
    <citation type="submission" date="2016-02" db="EMBL/GenBank/DDBJ databases">
        <authorList>
            <person name="Wen L."/>
            <person name="He K."/>
            <person name="Yang H."/>
        </authorList>
    </citation>
    <scope>NUCLEOTIDE SEQUENCE [LARGE SCALE GENOMIC DNA]</scope>
    <source>
        <strain evidence="2">ShG14-8</strain>
    </source>
</reference>